<dbReference type="PROSITE" id="PS51029">
    <property type="entry name" value="MADF"/>
    <property type="match status" value="1"/>
</dbReference>
<evidence type="ECO:0000259" key="2">
    <source>
        <dbReference type="PROSITE" id="PS51029"/>
    </source>
</evidence>
<dbReference type="PANTHER" id="PTHR12243">
    <property type="entry name" value="MADF DOMAIN TRANSCRIPTION FACTOR"/>
    <property type="match status" value="1"/>
</dbReference>
<organism evidence="3 4">
    <name type="scientific">Caenorhabditis tropicalis</name>
    <dbReference type="NCBI Taxonomy" id="1561998"/>
    <lineage>
        <taxon>Eukaryota</taxon>
        <taxon>Metazoa</taxon>
        <taxon>Ecdysozoa</taxon>
        <taxon>Nematoda</taxon>
        <taxon>Chromadorea</taxon>
        <taxon>Rhabditida</taxon>
        <taxon>Rhabditina</taxon>
        <taxon>Rhabditomorpha</taxon>
        <taxon>Rhabditoidea</taxon>
        <taxon>Rhabditidae</taxon>
        <taxon>Peloderinae</taxon>
        <taxon>Caenorhabditis</taxon>
    </lineage>
</organism>
<keyword evidence="3" id="KW-1185">Reference proteome</keyword>
<dbReference type="AlphaFoldDB" id="A0A1I7UB23"/>
<dbReference type="STRING" id="1561998.A0A1I7UB23"/>
<dbReference type="GO" id="GO:0006357">
    <property type="term" value="P:regulation of transcription by RNA polymerase II"/>
    <property type="evidence" value="ECO:0007669"/>
    <property type="project" value="TreeGrafter"/>
</dbReference>
<sequence>MSRTISEHYVHILRDSRGQAPPNIDHVPSGILVALVKERPTIFNSTAKLNKEDVLASFQQCSTVLSNMDPSFNIWAIIEKWCWIVEAYVRCKITSPPSEWRCNNSLDYLKPFATKDYPYLGCLSKKRRDELTQLYADPEVMKIEEATDGIEFAPGIFRDEMHILSGDEHLIHCDVDPVTFSRTIAQVMNHKRRGRPSKADKRSPIEQFTHLTPQSAQFQKLLETTGVTFNAASFLEAETAADDFGFTPPMYNSLIEMVQDKPAVWQQSHPQKGNVQVRDQTFEDIAAGLILKFKDVIDQNQLQKLTGSYVRKAWERLKEKFRREESLDTLSKWRYFMPLQFLSTRLMPAFLLENVLLKSEDPSTSTGLSARLAVASPTGSSKSEERMATSSPAATQFATVSNGNKSIKTVLDNLVARSKKDEFATNGSMILQPQEFSELKTLLEGKMPKLEPEIGPPVKRMKQDDGGSSPTGTPRMIVYNNDTRQTNQAPISTWVPPREDLTTKSKEDLVATPPQKRAQATAVIKSGYPLEKQLKRMLQQNPGLIPSPASGAAVQRNNLIALNNLGIPHSAIQQALLKKIDPPTTIASLAATSSISSPQLQQAQILMNGVMNGNSSVAPSTSNSKETAPVVDKWSHIGQFVIDAARELEEKDPITASEFIKEIMGAHGRFMAQLRSQKSQSPSQ</sequence>
<dbReference type="InterPro" id="IPR039353">
    <property type="entry name" value="TF_Adf1"/>
</dbReference>
<dbReference type="WBParaSite" id="Csp11.Scaffold629.g7533.t1">
    <property type="protein sequence ID" value="Csp11.Scaffold629.g7533.t1"/>
    <property type="gene ID" value="Csp11.Scaffold629.g7533"/>
</dbReference>
<reference evidence="4" key="1">
    <citation type="submission" date="2016-11" db="UniProtKB">
        <authorList>
            <consortium name="WormBaseParasite"/>
        </authorList>
    </citation>
    <scope>IDENTIFICATION</scope>
</reference>
<dbReference type="Pfam" id="PF10545">
    <property type="entry name" value="MADF_DNA_bdg"/>
    <property type="match status" value="1"/>
</dbReference>
<accession>A0A1I7UB23</accession>
<dbReference type="InterPro" id="IPR006578">
    <property type="entry name" value="MADF-dom"/>
</dbReference>
<feature type="region of interest" description="Disordered" evidence="1">
    <location>
        <begin position="449"/>
        <end position="478"/>
    </location>
</feature>
<dbReference type="Proteomes" id="UP000095282">
    <property type="component" value="Unplaced"/>
</dbReference>
<proteinExistence type="predicted"/>
<dbReference type="GO" id="GO:0005634">
    <property type="term" value="C:nucleus"/>
    <property type="evidence" value="ECO:0007669"/>
    <property type="project" value="TreeGrafter"/>
</dbReference>
<dbReference type="eggNOG" id="ENOG502TGX0">
    <property type="taxonomic scope" value="Eukaryota"/>
</dbReference>
<evidence type="ECO:0000256" key="1">
    <source>
        <dbReference type="SAM" id="MobiDB-lite"/>
    </source>
</evidence>
<evidence type="ECO:0000313" key="4">
    <source>
        <dbReference type="WBParaSite" id="Csp11.Scaffold629.g7533.t1"/>
    </source>
</evidence>
<dbReference type="SMART" id="SM00595">
    <property type="entry name" value="MADF"/>
    <property type="match status" value="1"/>
</dbReference>
<name>A0A1I7UB23_9PELO</name>
<feature type="domain" description="MADF" evidence="2">
    <location>
        <begin position="253"/>
        <end position="347"/>
    </location>
</feature>
<evidence type="ECO:0000313" key="3">
    <source>
        <dbReference type="Proteomes" id="UP000095282"/>
    </source>
</evidence>
<dbReference type="GO" id="GO:0005667">
    <property type="term" value="C:transcription regulator complex"/>
    <property type="evidence" value="ECO:0007669"/>
    <property type="project" value="TreeGrafter"/>
</dbReference>
<dbReference type="PANTHER" id="PTHR12243:SF67">
    <property type="entry name" value="COREPRESSOR OF PANGOLIN, ISOFORM A-RELATED"/>
    <property type="match status" value="1"/>
</dbReference>
<protein>
    <submittedName>
        <fullName evidence="4">MADF domain-containing protein</fullName>
    </submittedName>
</protein>
<feature type="region of interest" description="Disordered" evidence="1">
    <location>
        <begin position="363"/>
        <end position="396"/>
    </location>
</feature>